<dbReference type="InterPro" id="IPR002716">
    <property type="entry name" value="PIN_dom"/>
</dbReference>
<organism evidence="2">
    <name type="scientific">Unknown prokaryotic organism</name>
    <dbReference type="NCBI Taxonomy" id="2725"/>
    <lineage>
        <taxon>Bacteria</taxon>
        <taxon>environmental samples</taxon>
    </lineage>
</organism>
<dbReference type="InterPro" id="IPR029060">
    <property type="entry name" value="PIN-like_dom_sf"/>
</dbReference>
<evidence type="ECO:0000259" key="1">
    <source>
        <dbReference type="Pfam" id="PF01850"/>
    </source>
</evidence>
<feature type="domain" description="PIN" evidence="1">
    <location>
        <begin position="1"/>
        <end position="85"/>
    </location>
</feature>
<gene>
    <name evidence="2" type="primary">HA-cmc-1-13</name>
</gene>
<dbReference type="EMBL" id="LN850140">
    <property type="protein sequence ID" value="CRL09137.1"/>
    <property type="molecule type" value="Genomic_DNA"/>
</dbReference>
<dbReference type="Gene3D" id="3.40.50.1010">
    <property type="entry name" value="5'-nuclease"/>
    <property type="match status" value="1"/>
</dbReference>
<proteinExistence type="predicted"/>
<protein>
    <recommendedName>
        <fullName evidence="1">PIN domain-containing protein</fullName>
    </recommendedName>
</protein>
<reference evidence="2" key="1">
    <citation type="journal article" date="2015" name="Front. Bioeng. Biotechnol.">
        <title>Functional Screening of Hydrolytic Activities Reveals an Extremely Thermostable Cellulase from a Deep-Sea Archaeon.</title>
        <authorList>
            <person name="Leis B."/>
            <person name="Heinze S."/>
            <person name="Angelov A."/>
            <person name="Pham V.T."/>
            <person name="Thurmer A."/>
            <person name="Jebbar M."/>
            <person name="Golyshin P.N."/>
            <person name="Streit W.R."/>
            <person name="Daniel R."/>
            <person name="Liebl W."/>
        </authorList>
    </citation>
    <scope>NUCLEOTIDE SEQUENCE</scope>
</reference>
<accession>A0A0F7YYA3</accession>
<name>A0A0F7YYA3_UNKP</name>
<evidence type="ECO:0000313" key="2">
    <source>
        <dbReference type="EMBL" id="CRL09137.1"/>
    </source>
</evidence>
<sequence>MIPTLVLAELASFMKRNNMDFSPIQETIVKNSLIINLDEEIAVNAGKLHGHVRSKNKRISLADCIIAESARKYGAIVLTTDHHFKILGNAIILEK</sequence>
<dbReference type="Pfam" id="PF01850">
    <property type="entry name" value="PIN"/>
    <property type="match status" value="1"/>
</dbReference>
<dbReference type="SUPFAM" id="SSF88723">
    <property type="entry name" value="PIN domain-like"/>
    <property type="match status" value="1"/>
</dbReference>
<dbReference type="AlphaFoldDB" id="A0A0F7YYA3"/>